<reference evidence="2" key="2">
    <citation type="journal article" date="2017" name="Nat. Plants">
        <title>The Aegilops tauschii genome reveals multiple impacts of transposons.</title>
        <authorList>
            <person name="Zhao G."/>
            <person name="Zou C."/>
            <person name="Li K."/>
            <person name="Wang K."/>
            <person name="Li T."/>
            <person name="Gao L."/>
            <person name="Zhang X."/>
            <person name="Wang H."/>
            <person name="Yang Z."/>
            <person name="Liu X."/>
            <person name="Jiang W."/>
            <person name="Mao L."/>
            <person name="Kong X."/>
            <person name="Jiao Y."/>
            <person name="Jia J."/>
        </authorList>
    </citation>
    <scope>NUCLEOTIDE SEQUENCE [LARGE SCALE GENOMIC DNA]</scope>
    <source>
        <strain evidence="2">cv. AL8/78</strain>
    </source>
</reference>
<proteinExistence type="predicted"/>
<dbReference type="AlphaFoldDB" id="A0A453IAJ0"/>
<reference evidence="2" key="1">
    <citation type="journal article" date="2014" name="Science">
        <title>Ancient hybridizations among the ancestral genomes of bread wheat.</title>
        <authorList>
            <consortium name="International Wheat Genome Sequencing Consortium,"/>
            <person name="Marcussen T."/>
            <person name="Sandve S.R."/>
            <person name="Heier L."/>
            <person name="Spannagl M."/>
            <person name="Pfeifer M."/>
            <person name="Jakobsen K.S."/>
            <person name="Wulff B.B."/>
            <person name="Steuernagel B."/>
            <person name="Mayer K.F."/>
            <person name="Olsen O.A."/>
        </authorList>
    </citation>
    <scope>NUCLEOTIDE SEQUENCE [LARGE SCALE GENOMIC DNA]</scope>
    <source>
        <strain evidence="2">cv. AL8/78</strain>
    </source>
</reference>
<evidence type="ECO:0000313" key="1">
    <source>
        <dbReference type="EnsemblPlants" id="AET4Gv20501000.3"/>
    </source>
</evidence>
<dbReference type="Gramene" id="AET4Gv20501000.3">
    <property type="protein sequence ID" value="AET4Gv20501000.3"/>
    <property type="gene ID" value="AET4Gv20501000"/>
</dbReference>
<organism evidence="1 2">
    <name type="scientific">Aegilops tauschii subsp. strangulata</name>
    <name type="common">Goatgrass</name>
    <dbReference type="NCBI Taxonomy" id="200361"/>
    <lineage>
        <taxon>Eukaryota</taxon>
        <taxon>Viridiplantae</taxon>
        <taxon>Streptophyta</taxon>
        <taxon>Embryophyta</taxon>
        <taxon>Tracheophyta</taxon>
        <taxon>Spermatophyta</taxon>
        <taxon>Magnoliopsida</taxon>
        <taxon>Liliopsida</taxon>
        <taxon>Poales</taxon>
        <taxon>Poaceae</taxon>
        <taxon>BOP clade</taxon>
        <taxon>Pooideae</taxon>
        <taxon>Triticodae</taxon>
        <taxon>Triticeae</taxon>
        <taxon>Triticinae</taxon>
        <taxon>Aegilops</taxon>
    </lineage>
</organism>
<evidence type="ECO:0000313" key="2">
    <source>
        <dbReference type="Proteomes" id="UP000015105"/>
    </source>
</evidence>
<dbReference type="Proteomes" id="UP000015105">
    <property type="component" value="Chromosome 4D"/>
</dbReference>
<reference evidence="1" key="5">
    <citation type="journal article" date="2021" name="G3 (Bethesda)">
        <title>Aegilops tauschii genome assembly Aet v5.0 features greater sequence contiguity and improved annotation.</title>
        <authorList>
            <person name="Wang L."/>
            <person name="Zhu T."/>
            <person name="Rodriguez J.C."/>
            <person name="Deal K.R."/>
            <person name="Dubcovsky J."/>
            <person name="McGuire P.E."/>
            <person name="Lux T."/>
            <person name="Spannagl M."/>
            <person name="Mayer K.F.X."/>
            <person name="Baldrich P."/>
            <person name="Meyers B.C."/>
            <person name="Huo N."/>
            <person name="Gu Y.Q."/>
            <person name="Zhou H."/>
            <person name="Devos K.M."/>
            <person name="Bennetzen J.L."/>
            <person name="Unver T."/>
            <person name="Budak H."/>
            <person name="Gulick P.J."/>
            <person name="Galiba G."/>
            <person name="Kalapos B."/>
            <person name="Nelson D.R."/>
            <person name="Li P."/>
            <person name="You F.M."/>
            <person name="Luo M.C."/>
            <person name="Dvorak J."/>
        </authorList>
    </citation>
    <scope>NUCLEOTIDE SEQUENCE [LARGE SCALE GENOMIC DNA]</scope>
    <source>
        <strain evidence="1">cv. AL8/78</strain>
    </source>
</reference>
<reference evidence="1" key="3">
    <citation type="journal article" date="2017" name="Nature">
        <title>Genome sequence of the progenitor of the wheat D genome Aegilops tauschii.</title>
        <authorList>
            <person name="Luo M.C."/>
            <person name="Gu Y.Q."/>
            <person name="Puiu D."/>
            <person name="Wang H."/>
            <person name="Twardziok S.O."/>
            <person name="Deal K.R."/>
            <person name="Huo N."/>
            <person name="Zhu T."/>
            <person name="Wang L."/>
            <person name="Wang Y."/>
            <person name="McGuire P.E."/>
            <person name="Liu S."/>
            <person name="Long H."/>
            <person name="Ramasamy R.K."/>
            <person name="Rodriguez J.C."/>
            <person name="Van S.L."/>
            <person name="Yuan L."/>
            <person name="Wang Z."/>
            <person name="Xia Z."/>
            <person name="Xiao L."/>
            <person name="Anderson O.D."/>
            <person name="Ouyang S."/>
            <person name="Liang Y."/>
            <person name="Zimin A.V."/>
            <person name="Pertea G."/>
            <person name="Qi P."/>
            <person name="Bennetzen J.L."/>
            <person name="Dai X."/>
            <person name="Dawson M.W."/>
            <person name="Muller H.G."/>
            <person name="Kugler K."/>
            <person name="Rivarola-Duarte L."/>
            <person name="Spannagl M."/>
            <person name="Mayer K.F.X."/>
            <person name="Lu F.H."/>
            <person name="Bevan M.W."/>
            <person name="Leroy P."/>
            <person name="Li P."/>
            <person name="You F.M."/>
            <person name="Sun Q."/>
            <person name="Liu Z."/>
            <person name="Lyons E."/>
            <person name="Wicker T."/>
            <person name="Salzberg S.L."/>
            <person name="Devos K.M."/>
            <person name="Dvorak J."/>
        </authorList>
    </citation>
    <scope>NUCLEOTIDE SEQUENCE [LARGE SCALE GENOMIC DNA]</scope>
    <source>
        <strain evidence="1">cv. AL8/78</strain>
    </source>
</reference>
<sequence length="75" mass="8302">LTIQRVGSRLHWTCSLRSWLSPLHFLPTTRIGPAPTALPPNTHTYSFLLCPIKCSSVSLFHPPFSKDSNKSLGQG</sequence>
<protein>
    <submittedName>
        <fullName evidence="1">Uncharacterized protein</fullName>
    </submittedName>
</protein>
<name>A0A453IAJ0_AEGTS</name>
<accession>A0A453IAJ0</accession>
<reference evidence="1" key="4">
    <citation type="submission" date="2019-03" db="UniProtKB">
        <authorList>
            <consortium name="EnsemblPlants"/>
        </authorList>
    </citation>
    <scope>IDENTIFICATION</scope>
</reference>
<dbReference type="EnsemblPlants" id="AET4Gv20501000.3">
    <property type="protein sequence ID" value="AET4Gv20501000.3"/>
    <property type="gene ID" value="AET4Gv20501000"/>
</dbReference>
<keyword evidence="2" id="KW-1185">Reference proteome</keyword>